<protein>
    <submittedName>
        <fullName evidence="2">Uncharacterized protein</fullName>
    </submittedName>
</protein>
<accession>A0ABU2LWB4</accession>
<keyword evidence="3" id="KW-1185">Reference proteome</keyword>
<dbReference type="InterPro" id="IPR011990">
    <property type="entry name" value="TPR-like_helical_dom_sf"/>
</dbReference>
<dbReference type="Gene3D" id="1.25.40.10">
    <property type="entry name" value="Tetratricopeptide repeat domain"/>
    <property type="match status" value="1"/>
</dbReference>
<dbReference type="Proteomes" id="UP001183420">
    <property type="component" value="Unassembled WGS sequence"/>
</dbReference>
<dbReference type="InterPro" id="IPR036388">
    <property type="entry name" value="WH-like_DNA-bd_sf"/>
</dbReference>
<sequence length="460" mass="49696">MSTTDSLPPLPALVARLPPEAADLFGRLGALPLVRLDHAEIAAAAGQTRTAVTPALRALTRAGLLRQVGRTELFRLRRSRVHAYAAQRALDLDEKTRADTLGRWAECLLRTATAAGKTVSSRRPLPRIYRHGAPDGGLPFASDDAAAATAWLHWRRADLTATANAAWERGLYDLVRQLADTLVPLVERQPHDGWLHELLDIDGYGLLAAEATHDVVAQSRLYFVSSGIHHYHVEADSNEDDITLAAQSVRKGLSLIDGTQPAASLTSQAEAAQSAGRATAQIEGWIAIAADHALARRWGTALPFLGQARALADMTNDVHGQVMSRLWAARITLEIGQPNHALTILHDAAKLCRGAWDVFLGGQLAELSGRAYQATGDTASATVHLQLAQTAFLDCAAPYWEARCLLRLAQLHQGPESQRLHDEAQKVCQQADIPLPELPRDKQLGPLAMATETAVSETTS</sequence>
<dbReference type="EMBL" id="JAVREM010000049">
    <property type="protein sequence ID" value="MDT0321871.1"/>
    <property type="molecule type" value="Genomic_DNA"/>
</dbReference>
<evidence type="ECO:0000313" key="3">
    <source>
        <dbReference type="Proteomes" id="UP001183420"/>
    </source>
</evidence>
<dbReference type="RefSeq" id="WP_311602198.1">
    <property type="nucleotide sequence ID" value="NZ_JAVREM010000049.1"/>
</dbReference>
<gene>
    <name evidence="2" type="ORF">RNC47_26400</name>
</gene>
<reference evidence="3" key="1">
    <citation type="submission" date="2023-07" db="EMBL/GenBank/DDBJ databases">
        <title>30 novel species of actinomycetes from the DSMZ collection.</title>
        <authorList>
            <person name="Nouioui I."/>
        </authorList>
    </citation>
    <scope>NUCLEOTIDE SEQUENCE [LARGE SCALE GENOMIC DNA]</scope>
    <source>
        <strain evidence="3">DSM 44918</strain>
    </source>
</reference>
<evidence type="ECO:0000313" key="2">
    <source>
        <dbReference type="EMBL" id="MDT0321871.1"/>
    </source>
</evidence>
<evidence type="ECO:0000256" key="1">
    <source>
        <dbReference type="SAM" id="MobiDB-lite"/>
    </source>
</evidence>
<organism evidence="2 3">
    <name type="scientific">Streptomyces millisiae</name>
    <dbReference type="NCBI Taxonomy" id="3075542"/>
    <lineage>
        <taxon>Bacteria</taxon>
        <taxon>Bacillati</taxon>
        <taxon>Actinomycetota</taxon>
        <taxon>Actinomycetes</taxon>
        <taxon>Kitasatosporales</taxon>
        <taxon>Streptomycetaceae</taxon>
        <taxon>Streptomyces</taxon>
    </lineage>
</organism>
<dbReference type="SUPFAM" id="SSF48452">
    <property type="entry name" value="TPR-like"/>
    <property type="match status" value="1"/>
</dbReference>
<feature type="region of interest" description="Disordered" evidence="1">
    <location>
        <begin position="439"/>
        <end position="460"/>
    </location>
</feature>
<comment type="caution">
    <text evidence="2">The sequence shown here is derived from an EMBL/GenBank/DDBJ whole genome shotgun (WGS) entry which is preliminary data.</text>
</comment>
<proteinExistence type="predicted"/>
<name>A0ABU2LWB4_9ACTN</name>
<dbReference type="Gene3D" id="1.10.10.10">
    <property type="entry name" value="Winged helix-like DNA-binding domain superfamily/Winged helix DNA-binding domain"/>
    <property type="match status" value="1"/>
</dbReference>